<dbReference type="Proteomes" id="UP000789342">
    <property type="component" value="Unassembled WGS sequence"/>
</dbReference>
<comment type="caution">
    <text evidence="1">The sequence shown here is derived from an EMBL/GenBank/DDBJ whole genome shotgun (WGS) entry which is preliminary data.</text>
</comment>
<protein>
    <submittedName>
        <fullName evidence="1">1775_t:CDS:1</fullName>
    </submittedName>
</protein>
<organism evidence="1 2">
    <name type="scientific">Acaulospora morrowiae</name>
    <dbReference type="NCBI Taxonomy" id="94023"/>
    <lineage>
        <taxon>Eukaryota</taxon>
        <taxon>Fungi</taxon>
        <taxon>Fungi incertae sedis</taxon>
        <taxon>Mucoromycota</taxon>
        <taxon>Glomeromycotina</taxon>
        <taxon>Glomeromycetes</taxon>
        <taxon>Diversisporales</taxon>
        <taxon>Acaulosporaceae</taxon>
        <taxon>Acaulospora</taxon>
    </lineage>
</organism>
<proteinExistence type="predicted"/>
<evidence type="ECO:0000313" key="1">
    <source>
        <dbReference type="EMBL" id="CAG8472173.1"/>
    </source>
</evidence>
<reference evidence="1" key="1">
    <citation type="submission" date="2021-06" db="EMBL/GenBank/DDBJ databases">
        <authorList>
            <person name="Kallberg Y."/>
            <person name="Tangrot J."/>
            <person name="Rosling A."/>
        </authorList>
    </citation>
    <scope>NUCLEOTIDE SEQUENCE</scope>
    <source>
        <strain evidence="1">CL551</strain>
    </source>
</reference>
<name>A0A9N8Z463_9GLOM</name>
<sequence length="148" mass="17297">MSNTYKIIVTYLRNRVLVFAGYKTNIILSKRLCIEVNAVFYGAVESKAKIPRVILNERLNGYELCNILGVFQHIKGLMYRVNRARQITRIGFRRDQNNFLLYISIMGAKRLTSTDRKVRAIEVLECFTQSKNQLSCIGYKINQRRLKE</sequence>
<accession>A0A9N8Z463</accession>
<keyword evidence="2" id="KW-1185">Reference proteome</keyword>
<dbReference type="EMBL" id="CAJVPV010000746">
    <property type="protein sequence ID" value="CAG8472173.1"/>
    <property type="molecule type" value="Genomic_DNA"/>
</dbReference>
<gene>
    <name evidence="1" type="ORF">AMORRO_LOCUS1907</name>
</gene>
<evidence type="ECO:0000313" key="2">
    <source>
        <dbReference type="Proteomes" id="UP000789342"/>
    </source>
</evidence>
<dbReference type="AlphaFoldDB" id="A0A9N8Z463"/>